<dbReference type="Pfam" id="PF13843">
    <property type="entry name" value="DDE_Tnp_1_7"/>
    <property type="match status" value="1"/>
</dbReference>
<dbReference type="InterPro" id="IPR029526">
    <property type="entry name" value="PGBD"/>
</dbReference>
<sequence>MKLFPFIKREQMLIPVPGNQPIDYFRHLLTDKFIDYIVSEINEYAIEIFLGPKIKQKSRITEWKELTNEEFLVFIGLILHMGTIRLNRVVDYWKQDDLFNLAAFSKNMSRNRFLLIQRCLHFARNPKVNEDKSVDRLYKVRPLITFFNERMDEIYYPGRELSLDESMILWRGRLVFRQYIKNKRHKFGIKLYMLTTPNGCILR</sequence>
<dbReference type="RefSeq" id="XP_050518489.1">
    <property type="nucleotide sequence ID" value="XM_050662532.1"/>
</dbReference>
<dbReference type="PANTHER" id="PTHR46599">
    <property type="entry name" value="PIGGYBAC TRANSPOSABLE ELEMENT-DERIVED PROTEIN 4"/>
    <property type="match status" value="1"/>
</dbReference>
<evidence type="ECO:0000259" key="1">
    <source>
        <dbReference type="Pfam" id="PF13843"/>
    </source>
</evidence>
<accession>A0ABM5L7S8</accession>
<dbReference type="EnsemblMetazoa" id="XM_050662532.1">
    <property type="protein sequence ID" value="XP_050518489.1"/>
    <property type="gene ID" value="LOC126892799"/>
</dbReference>
<name>A0ABM5L7S8_DIAVI</name>
<dbReference type="GeneID" id="126892799"/>
<feature type="domain" description="PiggyBac transposable element-derived protein" evidence="1">
    <location>
        <begin position="21"/>
        <end position="202"/>
    </location>
</feature>
<protein>
    <recommendedName>
        <fullName evidence="1">PiggyBac transposable element-derived protein domain-containing protein</fullName>
    </recommendedName>
</protein>
<reference evidence="2" key="1">
    <citation type="submission" date="2025-05" db="UniProtKB">
        <authorList>
            <consortium name="EnsemblMetazoa"/>
        </authorList>
    </citation>
    <scope>IDENTIFICATION</scope>
</reference>
<keyword evidence="3" id="KW-1185">Reference proteome</keyword>
<evidence type="ECO:0000313" key="2">
    <source>
        <dbReference type="EnsemblMetazoa" id="XP_050518489.1"/>
    </source>
</evidence>
<evidence type="ECO:0000313" key="3">
    <source>
        <dbReference type="Proteomes" id="UP001652700"/>
    </source>
</evidence>
<organism evidence="2 3">
    <name type="scientific">Diabrotica virgifera virgifera</name>
    <name type="common">western corn rootworm</name>
    <dbReference type="NCBI Taxonomy" id="50390"/>
    <lineage>
        <taxon>Eukaryota</taxon>
        <taxon>Metazoa</taxon>
        <taxon>Ecdysozoa</taxon>
        <taxon>Arthropoda</taxon>
        <taxon>Hexapoda</taxon>
        <taxon>Insecta</taxon>
        <taxon>Pterygota</taxon>
        <taxon>Neoptera</taxon>
        <taxon>Endopterygota</taxon>
        <taxon>Coleoptera</taxon>
        <taxon>Polyphaga</taxon>
        <taxon>Cucujiformia</taxon>
        <taxon>Chrysomeloidea</taxon>
        <taxon>Chrysomelidae</taxon>
        <taxon>Galerucinae</taxon>
        <taxon>Diabroticina</taxon>
        <taxon>Diabroticites</taxon>
        <taxon>Diabrotica</taxon>
    </lineage>
</organism>
<proteinExistence type="predicted"/>
<dbReference type="Proteomes" id="UP001652700">
    <property type="component" value="Unplaced"/>
</dbReference>
<dbReference type="PANTHER" id="PTHR46599:SF3">
    <property type="entry name" value="PIGGYBAC TRANSPOSABLE ELEMENT-DERIVED PROTEIN 4"/>
    <property type="match status" value="1"/>
</dbReference>